<comment type="caution">
    <text evidence="3">The sequence shown here is derived from an EMBL/GenBank/DDBJ whole genome shotgun (WGS) entry which is preliminary data.</text>
</comment>
<dbReference type="RefSeq" id="WP_168008843.1">
    <property type="nucleotide sequence ID" value="NZ_JAATHJ010000033.1"/>
</dbReference>
<evidence type="ECO:0000259" key="1">
    <source>
        <dbReference type="Pfam" id="PF00534"/>
    </source>
</evidence>
<gene>
    <name evidence="3" type="primary">bshA</name>
    <name evidence="3" type="ORF">HCN83_15190</name>
</gene>
<dbReference type="SUPFAM" id="SSF53756">
    <property type="entry name" value="UDP-Glycosyltransferase/glycogen phosphorylase"/>
    <property type="match status" value="1"/>
</dbReference>
<accession>A0A969PV22</accession>
<dbReference type="Pfam" id="PF13439">
    <property type="entry name" value="Glyco_transf_4"/>
    <property type="match status" value="1"/>
</dbReference>
<sequence>MKIGITCYPTVGGSGVIAAELGKALARNGHDVHFIASSIPYRLDEAQDGIYFHEVQVNSYAVFQYPPYDLALASKMADIIKQEKLDVLHVHYAVPHAVSAFLAREMTDHPVKIVTTLHGTDITVLGYDPSLSDIIRFGIERSDEVTAVSNDLIRQTHELLHTTKQITPVYNFVDDSVYYKRPDTGLKESLGIPSDVPVMTHVSNFRKVKRVEDVVETFIRVRRHMDVRLLLIGDGPELPVIRSMVRQEGLEPWVHITGTQKRVAELLSISDVKLLLSSKESFGLVLLEAMACGVPVIGSDAGGIPEVIDEGVTGYVVPVGDTEAAARKAIHILTNPSLRKQMGEDAVKRTAVKFNKQAIVDDYVNVYQKACNR</sequence>
<dbReference type="NCBIfam" id="TIGR03999">
    <property type="entry name" value="thiol_BshA"/>
    <property type="match status" value="1"/>
</dbReference>
<feature type="domain" description="Glycosyl transferase family 1" evidence="1">
    <location>
        <begin position="187"/>
        <end position="348"/>
    </location>
</feature>
<dbReference type="InterPro" id="IPR023881">
    <property type="entry name" value="Thiol_BshA"/>
</dbReference>
<dbReference type="AlphaFoldDB" id="A0A969PV22"/>
<reference evidence="3 4" key="1">
    <citation type="submission" date="2020-03" db="EMBL/GenBank/DDBJ databases">
        <title>Assessment of the enzymatic potential of alkaline-tolerant lipase obtained from Bacillus luteus H11 (technogenic soil) for the bioremediation of saline soils contaminated with petroleum substances.</title>
        <authorList>
            <person name="Kalwasinska A."/>
        </authorList>
    </citation>
    <scope>NUCLEOTIDE SEQUENCE [LARGE SCALE GENOMIC DNA]</scope>
    <source>
        <strain evidence="3 4">H11</strain>
    </source>
</reference>
<dbReference type="InterPro" id="IPR050194">
    <property type="entry name" value="Glycosyltransferase_grp1"/>
</dbReference>
<dbReference type="PANTHER" id="PTHR45947">
    <property type="entry name" value="SULFOQUINOVOSYL TRANSFERASE SQD2"/>
    <property type="match status" value="1"/>
</dbReference>
<dbReference type="GO" id="GO:0016757">
    <property type="term" value="F:glycosyltransferase activity"/>
    <property type="evidence" value="ECO:0007669"/>
    <property type="project" value="InterPro"/>
</dbReference>
<dbReference type="PANTHER" id="PTHR45947:SF13">
    <property type="entry name" value="TRANSFERASE"/>
    <property type="match status" value="1"/>
</dbReference>
<evidence type="ECO:0000259" key="2">
    <source>
        <dbReference type="Pfam" id="PF13439"/>
    </source>
</evidence>
<dbReference type="Gene3D" id="3.40.50.2000">
    <property type="entry name" value="Glycogen Phosphorylase B"/>
    <property type="match status" value="2"/>
</dbReference>
<keyword evidence="4" id="KW-1185">Reference proteome</keyword>
<proteinExistence type="predicted"/>
<feature type="domain" description="Glycosyltransferase subfamily 4-like N-terminal" evidence="2">
    <location>
        <begin position="11"/>
        <end position="176"/>
    </location>
</feature>
<dbReference type="Proteomes" id="UP000752012">
    <property type="component" value="Unassembled WGS sequence"/>
</dbReference>
<dbReference type="GO" id="GO:0071793">
    <property type="term" value="P:bacillithiol biosynthetic process"/>
    <property type="evidence" value="ECO:0007669"/>
    <property type="project" value="InterPro"/>
</dbReference>
<protein>
    <submittedName>
        <fullName evidence="3">N-acetyl-alpha-D-glucosaminyl L-malate synthase BshA</fullName>
    </submittedName>
</protein>
<dbReference type="Pfam" id="PF00534">
    <property type="entry name" value="Glycos_transf_1"/>
    <property type="match status" value="1"/>
</dbReference>
<dbReference type="InterPro" id="IPR028098">
    <property type="entry name" value="Glyco_trans_4-like_N"/>
</dbReference>
<dbReference type="EMBL" id="JAATHJ010000033">
    <property type="protein sequence ID" value="NJP38911.1"/>
    <property type="molecule type" value="Genomic_DNA"/>
</dbReference>
<dbReference type="InterPro" id="IPR001296">
    <property type="entry name" value="Glyco_trans_1"/>
</dbReference>
<evidence type="ECO:0000313" key="4">
    <source>
        <dbReference type="Proteomes" id="UP000752012"/>
    </source>
</evidence>
<name>A0A969PV22_9BACI</name>
<organism evidence="3 4">
    <name type="scientific">Alkalicoccus luteus</name>
    <dbReference type="NCBI Taxonomy" id="1237094"/>
    <lineage>
        <taxon>Bacteria</taxon>
        <taxon>Bacillati</taxon>
        <taxon>Bacillota</taxon>
        <taxon>Bacilli</taxon>
        <taxon>Bacillales</taxon>
        <taxon>Bacillaceae</taxon>
        <taxon>Alkalicoccus</taxon>
    </lineage>
</organism>
<evidence type="ECO:0000313" key="3">
    <source>
        <dbReference type="EMBL" id="NJP38911.1"/>
    </source>
</evidence>